<name>A0ABS2BYI1_9PSED</name>
<dbReference type="EMBL" id="JACOPV010000008">
    <property type="protein sequence ID" value="MBM5458686.1"/>
    <property type="molecule type" value="Genomic_DNA"/>
</dbReference>
<proteinExistence type="predicted"/>
<evidence type="ECO:0000313" key="1">
    <source>
        <dbReference type="EMBL" id="MBM5458686.1"/>
    </source>
</evidence>
<accession>A0ABS2BYI1</accession>
<keyword evidence="2" id="KW-1185">Reference proteome</keyword>
<dbReference type="Proteomes" id="UP000745663">
    <property type="component" value="Unassembled WGS sequence"/>
</dbReference>
<gene>
    <name evidence="1" type="ORF">H8F21_14045</name>
</gene>
<protein>
    <submittedName>
        <fullName evidence="1">Uncharacterized protein</fullName>
    </submittedName>
</protein>
<evidence type="ECO:0000313" key="2">
    <source>
        <dbReference type="Proteomes" id="UP000745663"/>
    </source>
</evidence>
<dbReference type="RefSeq" id="WP_203584625.1">
    <property type="nucleotide sequence ID" value="NZ_JACOPV010000008.1"/>
</dbReference>
<reference evidence="1 2" key="1">
    <citation type="submission" date="2020-08" db="EMBL/GenBank/DDBJ databases">
        <title>Description of novel Pseudomonas species.</title>
        <authorList>
            <person name="Duman M."/>
            <person name="Mulet M."/>
            <person name="Altun S."/>
            <person name="Saticioglu I.B."/>
            <person name="Lalucat J."/>
            <person name="Garcia-Valdes E."/>
        </authorList>
    </citation>
    <scope>NUCLEOTIDE SEQUENCE [LARGE SCALE GENOMIC DNA]</scope>
    <source>
        <strain evidence="1 2">P66</strain>
    </source>
</reference>
<sequence>MVAITALKPDDVVYDVVSQKMGNTTMRRQAVFKVRIVSVAEDGRSVMACWNGNTARKHFESQVRKWRRTPPAEK</sequence>
<comment type="caution">
    <text evidence="1">The sequence shown here is derived from an EMBL/GenBank/DDBJ whole genome shotgun (WGS) entry which is preliminary data.</text>
</comment>
<organism evidence="1 2">
    <name type="scientific">Pseudomonas arcuscaelestis</name>
    <dbReference type="NCBI Taxonomy" id="2710591"/>
    <lineage>
        <taxon>Bacteria</taxon>
        <taxon>Pseudomonadati</taxon>
        <taxon>Pseudomonadota</taxon>
        <taxon>Gammaproteobacteria</taxon>
        <taxon>Pseudomonadales</taxon>
        <taxon>Pseudomonadaceae</taxon>
        <taxon>Pseudomonas</taxon>
    </lineage>
</organism>